<dbReference type="GO" id="GO:0016887">
    <property type="term" value="F:ATP hydrolysis activity"/>
    <property type="evidence" value="ECO:0007669"/>
    <property type="project" value="InterPro"/>
</dbReference>
<dbReference type="InterPro" id="IPR027409">
    <property type="entry name" value="GroEL-like_apical_dom_sf"/>
</dbReference>
<evidence type="ECO:0000256" key="7">
    <source>
        <dbReference type="ARBA" id="ARBA00022840"/>
    </source>
</evidence>
<keyword evidence="7 9" id="KW-0067">ATP-binding</keyword>
<dbReference type="PANTHER" id="PTHR11353">
    <property type="entry name" value="CHAPERONIN"/>
    <property type="match status" value="1"/>
</dbReference>
<evidence type="ECO:0000256" key="3">
    <source>
        <dbReference type="ARBA" id="ARBA00011531"/>
    </source>
</evidence>
<keyword evidence="13" id="KW-1185">Reference proteome</keyword>
<dbReference type="Gene3D" id="1.10.560.10">
    <property type="entry name" value="GroEL-like equatorial domain"/>
    <property type="match status" value="1"/>
</dbReference>
<evidence type="ECO:0000256" key="10">
    <source>
        <dbReference type="RuleBase" id="RU004192"/>
    </source>
</evidence>
<accession>A0A0C9YCZ6</accession>
<dbReference type="NCBIfam" id="NF041082">
    <property type="entry name" value="thermosome_alpha"/>
    <property type="match status" value="1"/>
</dbReference>
<feature type="compositionally biased region" description="Polar residues" evidence="11">
    <location>
        <begin position="1"/>
        <end position="19"/>
    </location>
</feature>
<dbReference type="GO" id="GO:0051082">
    <property type="term" value="F:unfolded protein binding"/>
    <property type="evidence" value="ECO:0007669"/>
    <property type="project" value="InterPro"/>
</dbReference>
<dbReference type="InterPro" id="IPR027410">
    <property type="entry name" value="TCP-1-like_intermed_sf"/>
</dbReference>
<dbReference type="NCBIfam" id="NF041083">
    <property type="entry name" value="thermosome_beta"/>
    <property type="match status" value="1"/>
</dbReference>
<comment type="subcellular location">
    <subcellularLocation>
        <location evidence="1">Cytoplasm</location>
    </subcellularLocation>
</comment>
<evidence type="ECO:0000256" key="6">
    <source>
        <dbReference type="ARBA" id="ARBA00022741"/>
    </source>
</evidence>
<keyword evidence="8 9" id="KW-0143">Chaperone</keyword>
<dbReference type="InterPro" id="IPR027413">
    <property type="entry name" value="GROEL-like_equatorial_sf"/>
</dbReference>
<evidence type="ECO:0000256" key="2">
    <source>
        <dbReference type="ARBA" id="ARBA00008020"/>
    </source>
</evidence>
<dbReference type="AlphaFoldDB" id="A0A0C9YCZ6"/>
<dbReference type="GO" id="GO:0005524">
    <property type="term" value="F:ATP binding"/>
    <property type="evidence" value="ECO:0007669"/>
    <property type="project" value="UniProtKB-KW"/>
</dbReference>
<protein>
    <recommendedName>
        <fullName evidence="4 10">T-complex protein 1 subunit delta</fullName>
    </recommendedName>
</protein>
<keyword evidence="6 9" id="KW-0547">Nucleotide-binding</keyword>
<dbReference type="Pfam" id="PF00118">
    <property type="entry name" value="Cpn60_TCP1"/>
    <property type="match status" value="1"/>
</dbReference>
<dbReference type="OrthoDB" id="10248520at2759"/>
<organism evidence="12 13">
    <name type="scientific">Laccaria amethystina LaAM-08-1</name>
    <dbReference type="NCBI Taxonomy" id="1095629"/>
    <lineage>
        <taxon>Eukaryota</taxon>
        <taxon>Fungi</taxon>
        <taxon>Dikarya</taxon>
        <taxon>Basidiomycota</taxon>
        <taxon>Agaricomycotina</taxon>
        <taxon>Agaricomycetes</taxon>
        <taxon>Agaricomycetidae</taxon>
        <taxon>Agaricales</taxon>
        <taxon>Agaricineae</taxon>
        <taxon>Hydnangiaceae</taxon>
        <taxon>Laccaria</taxon>
    </lineage>
</organism>
<dbReference type="PROSITE" id="PS00995">
    <property type="entry name" value="TCP1_3"/>
    <property type="match status" value="1"/>
</dbReference>
<dbReference type="HOGENOM" id="CLU_008891_9_1_1"/>
<dbReference type="GO" id="GO:0005832">
    <property type="term" value="C:chaperonin-containing T-complex"/>
    <property type="evidence" value="ECO:0007669"/>
    <property type="project" value="UniProtKB-ARBA"/>
</dbReference>
<dbReference type="PROSITE" id="PS00750">
    <property type="entry name" value="TCP1_1"/>
    <property type="match status" value="1"/>
</dbReference>
<evidence type="ECO:0000256" key="5">
    <source>
        <dbReference type="ARBA" id="ARBA00022490"/>
    </source>
</evidence>
<evidence type="ECO:0000256" key="1">
    <source>
        <dbReference type="ARBA" id="ARBA00004496"/>
    </source>
</evidence>
<dbReference type="InterPro" id="IPR012717">
    <property type="entry name" value="Chap_CCT_delta"/>
</dbReference>
<dbReference type="InterPro" id="IPR017998">
    <property type="entry name" value="Chaperone_TCP-1"/>
</dbReference>
<reference evidence="12 13" key="1">
    <citation type="submission" date="2014-04" db="EMBL/GenBank/DDBJ databases">
        <authorList>
            <consortium name="DOE Joint Genome Institute"/>
            <person name="Kuo A."/>
            <person name="Kohler A."/>
            <person name="Nagy L.G."/>
            <person name="Floudas D."/>
            <person name="Copeland A."/>
            <person name="Barry K.W."/>
            <person name="Cichocki N."/>
            <person name="Veneault-Fourrey C."/>
            <person name="LaButti K."/>
            <person name="Lindquist E.A."/>
            <person name="Lipzen A."/>
            <person name="Lundell T."/>
            <person name="Morin E."/>
            <person name="Murat C."/>
            <person name="Sun H."/>
            <person name="Tunlid A."/>
            <person name="Henrissat B."/>
            <person name="Grigoriev I.V."/>
            <person name="Hibbett D.S."/>
            <person name="Martin F."/>
            <person name="Nordberg H.P."/>
            <person name="Cantor M.N."/>
            <person name="Hua S.X."/>
        </authorList>
    </citation>
    <scope>NUCLEOTIDE SEQUENCE [LARGE SCALE GENOMIC DNA]</scope>
    <source>
        <strain evidence="12 13">LaAM-08-1</strain>
    </source>
</reference>
<dbReference type="STRING" id="1095629.A0A0C9YCZ6"/>
<dbReference type="InterPro" id="IPR002194">
    <property type="entry name" value="Chaperonin_TCP-1_CS"/>
</dbReference>
<dbReference type="Proteomes" id="UP000054477">
    <property type="component" value="Unassembled WGS sequence"/>
</dbReference>
<dbReference type="InterPro" id="IPR002423">
    <property type="entry name" value="Cpn60/GroEL/TCP-1"/>
</dbReference>
<dbReference type="Gene3D" id="3.50.7.10">
    <property type="entry name" value="GroEL"/>
    <property type="match status" value="1"/>
</dbReference>
<dbReference type="Gene3D" id="3.30.260.10">
    <property type="entry name" value="TCP-1-like chaperonin intermediate domain"/>
    <property type="match status" value="1"/>
</dbReference>
<evidence type="ECO:0000256" key="8">
    <source>
        <dbReference type="ARBA" id="ARBA00023186"/>
    </source>
</evidence>
<dbReference type="InterPro" id="IPR054827">
    <property type="entry name" value="thermosome_alpha"/>
</dbReference>
<dbReference type="SUPFAM" id="SSF52029">
    <property type="entry name" value="GroEL apical domain-like"/>
    <property type="match status" value="1"/>
</dbReference>
<evidence type="ECO:0000256" key="4">
    <source>
        <dbReference type="ARBA" id="ARBA00016107"/>
    </source>
</evidence>
<dbReference type="InterPro" id="IPR053374">
    <property type="entry name" value="TCP-1_chaperonin"/>
</dbReference>
<dbReference type="PRINTS" id="PR00304">
    <property type="entry name" value="TCOMPLEXTCP1"/>
</dbReference>
<dbReference type="CDD" id="cd03338">
    <property type="entry name" value="TCP1_delta"/>
    <property type="match status" value="1"/>
</dbReference>
<dbReference type="SUPFAM" id="SSF48592">
    <property type="entry name" value="GroEL equatorial domain-like"/>
    <property type="match status" value="1"/>
</dbReference>
<sequence length="557" mass="60025">MASKQPTQTQQGVTKTLSGANAAFNDKGKPMELRLSNMVAAKAISDAVRTSLGPRGMDKMIQTSKGEVIVTNDGATILKSIQALHPAAKMLVDLSAAQDIEAGDGTTSVVVLAGSFLGAAEKMLQKGIHPTIVAESFIKASAKAVEYLTDISIPVDLNDRASLLRAASTSLNSKVKSLNSTVPCAYYFVRFQIVSQYSSTLAPIAVSAVSRLVTPTSSNVDLRDIRVVKKVGGTIEDTELVEGVVLNQNVVVSAGGPTRMEKAKIAIIQFQLSAPKPDMDNTVVINDYRQMDKVIKEGRQYILNLCKKIKKANCNVLLIQKSILRDAVDDVSLNFLKRLNILVVKDVERDEIEFLSKSLGCKPVADIDAFTEDKLGYADLVEETNDNGVKVVRITGVKNRGRTVSILAMGGNHLVVDECERSLHDALCVVRCLVKKRALIGGGGAPEIHVSRLLSQYAQSLKGMEAYCFQAYADALEVIPITLAENAGLNPIAIVTDLRNRHALGDGNAGINVRRGVISNILEEEVVQPLLVTTSAIELSTETVCLLLKIDDYVQAR</sequence>
<comment type="subunit">
    <text evidence="3">Heterooligomeric complex of about 850 to 900 kDa that forms two stacked rings, 12 to 16 nm in diameter.</text>
</comment>
<evidence type="ECO:0000256" key="9">
    <source>
        <dbReference type="RuleBase" id="RU004187"/>
    </source>
</evidence>
<evidence type="ECO:0000313" key="12">
    <source>
        <dbReference type="EMBL" id="KIK08252.1"/>
    </source>
</evidence>
<name>A0A0C9YCZ6_9AGAR</name>
<comment type="similarity">
    <text evidence="2 9">Belongs to the TCP-1 chaperonin family.</text>
</comment>
<keyword evidence="5" id="KW-0963">Cytoplasm</keyword>
<dbReference type="EMBL" id="KN838543">
    <property type="protein sequence ID" value="KIK08252.1"/>
    <property type="molecule type" value="Genomic_DNA"/>
</dbReference>
<feature type="region of interest" description="Disordered" evidence="11">
    <location>
        <begin position="1"/>
        <end position="25"/>
    </location>
</feature>
<dbReference type="SUPFAM" id="SSF54849">
    <property type="entry name" value="GroEL-intermediate domain like"/>
    <property type="match status" value="1"/>
</dbReference>
<evidence type="ECO:0000313" key="13">
    <source>
        <dbReference type="Proteomes" id="UP000054477"/>
    </source>
</evidence>
<gene>
    <name evidence="12" type="ORF">K443DRAFT_589503</name>
</gene>
<proteinExistence type="inferred from homology"/>
<evidence type="ECO:0000256" key="11">
    <source>
        <dbReference type="SAM" id="MobiDB-lite"/>
    </source>
</evidence>
<dbReference type="FunFam" id="3.50.7.10:FF:000010">
    <property type="entry name" value="T-complex protein 1 subunit delta"/>
    <property type="match status" value="1"/>
</dbReference>
<reference evidence="13" key="2">
    <citation type="submission" date="2015-01" db="EMBL/GenBank/DDBJ databases">
        <title>Evolutionary Origins and Diversification of the Mycorrhizal Mutualists.</title>
        <authorList>
            <consortium name="DOE Joint Genome Institute"/>
            <consortium name="Mycorrhizal Genomics Consortium"/>
            <person name="Kohler A."/>
            <person name="Kuo A."/>
            <person name="Nagy L.G."/>
            <person name="Floudas D."/>
            <person name="Copeland A."/>
            <person name="Barry K.W."/>
            <person name="Cichocki N."/>
            <person name="Veneault-Fourrey C."/>
            <person name="LaButti K."/>
            <person name="Lindquist E.A."/>
            <person name="Lipzen A."/>
            <person name="Lundell T."/>
            <person name="Morin E."/>
            <person name="Murat C."/>
            <person name="Riley R."/>
            <person name="Ohm R."/>
            <person name="Sun H."/>
            <person name="Tunlid A."/>
            <person name="Henrissat B."/>
            <person name="Grigoriev I.V."/>
            <person name="Hibbett D.S."/>
            <person name="Martin F."/>
        </authorList>
    </citation>
    <scope>NUCLEOTIDE SEQUENCE [LARGE SCALE GENOMIC DNA]</scope>
    <source>
        <strain evidence="13">LaAM-08-1</strain>
    </source>
</reference>
<dbReference type="GO" id="GO:0140662">
    <property type="term" value="F:ATP-dependent protein folding chaperone"/>
    <property type="evidence" value="ECO:0007669"/>
    <property type="project" value="InterPro"/>
</dbReference>